<reference evidence="1" key="1">
    <citation type="submission" date="2023-11" db="EMBL/GenBank/DDBJ databases">
        <authorList>
            <person name="Poullet M."/>
        </authorList>
    </citation>
    <scope>NUCLEOTIDE SEQUENCE</scope>
    <source>
        <strain evidence="1">E1834</strain>
    </source>
</reference>
<dbReference type="EMBL" id="CAVMJV010000054">
    <property type="protein sequence ID" value="CAK5084779.1"/>
    <property type="molecule type" value="Genomic_DNA"/>
</dbReference>
<sequence>MTSRTPDWKGGANVLSAVHKISTTPSRNPNYIKGKVNEGDRYVCLRSEEQLELATHLLTSKLLDDENATCLDTSMSCPTSPATKLEQQAKRQMMRVKSDNNLNNGIEGDRVCAFRFSLKFLFCFSSFLYLEKALLRLLDLVIFYIIKKLFIRLFFL</sequence>
<protein>
    <submittedName>
        <fullName evidence="1">Uncharacterized protein</fullName>
    </submittedName>
</protein>
<dbReference type="Proteomes" id="UP001497535">
    <property type="component" value="Unassembled WGS sequence"/>
</dbReference>
<keyword evidence="2" id="KW-1185">Reference proteome</keyword>
<comment type="caution">
    <text evidence="1">The sequence shown here is derived from an EMBL/GenBank/DDBJ whole genome shotgun (WGS) entry which is preliminary data.</text>
</comment>
<proteinExistence type="predicted"/>
<evidence type="ECO:0000313" key="2">
    <source>
        <dbReference type="Proteomes" id="UP001497535"/>
    </source>
</evidence>
<accession>A0ACB1A1X5</accession>
<evidence type="ECO:0000313" key="1">
    <source>
        <dbReference type="EMBL" id="CAK5084779.1"/>
    </source>
</evidence>
<gene>
    <name evidence="1" type="ORF">MENTE1834_LOCUS32185</name>
</gene>
<name>A0ACB1A1X5_MELEN</name>
<organism evidence="1 2">
    <name type="scientific">Meloidogyne enterolobii</name>
    <name type="common">Root-knot nematode worm</name>
    <name type="synonym">Meloidogyne mayaguensis</name>
    <dbReference type="NCBI Taxonomy" id="390850"/>
    <lineage>
        <taxon>Eukaryota</taxon>
        <taxon>Metazoa</taxon>
        <taxon>Ecdysozoa</taxon>
        <taxon>Nematoda</taxon>
        <taxon>Chromadorea</taxon>
        <taxon>Rhabditida</taxon>
        <taxon>Tylenchina</taxon>
        <taxon>Tylenchomorpha</taxon>
        <taxon>Tylenchoidea</taxon>
        <taxon>Meloidogynidae</taxon>
        <taxon>Meloidogyninae</taxon>
        <taxon>Meloidogyne</taxon>
    </lineage>
</organism>